<dbReference type="PANTHER" id="PTHR31571">
    <property type="entry name" value="ALTERED INHERITANCE OF MITOCHONDRIA PROTEIN 6"/>
    <property type="match status" value="1"/>
</dbReference>
<protein>
    <recommendedName>
        <fullName evidence="2">Altered inheritance of mitochondria protein 6</fullName>
    </recommendedName>
</protein>
<keyword evidence="4" id="KW-1185">Reference proteome</keyword>
<name>A0A1E4SVS0_9ASCO</name>
<accession>A0A1E4SVS0</accession>
<evidence type="ECO:0000313" key="3">
    <source>
        <dbReference type="EMBL" id="ODV83591.1"/>
    </source>
</evidence>
<dbReference type="Proteomes" id="UP000094801">
    <property type="component" value="Unassembled WGS sequence"/>
</dbReference>
<dbReference type="OrthoDB" id="4153866at2759"/>
<dbReference type="SUPFAM" id="SSF51695">
    <property type="entry name" value="PLC-like phosphodiesterases"/>
    <property type="match status" value="1"/>
</dbReference>
<sequence>MEDQLKQVFINGHYSIESLTKDVSVKPIHSHNDEWRQHPLFDALKIGSNSIEADVHYKSKNPNLIYVGHNSASLSDKKNLESMYLNPLYQLLEEANPISSDNDNNIIEKKNGIFYNSPENTTYFYLDIKNDRENLIKTLDNKLQRFSDKGFLTIFNTTSNEFIQGPLTIIITGDYPYEYINSMKIRTMFIDAPLKSISQDSNEASKYPSQKISIFASDPLNKLVGSHQTISLFNGLSKKQVNTISGIVDNAHSLGLKTRIWDTPKFTYSSKVKIWKQLLSIGSDYLNVDSLQQAVKF</sequence>
<comment type="similarity">
    <text evidence="1">Belongs to the AIM6 family.</text>
</comment>
<evidence type="ECO:0000256" key="2">
    <source>
        <dbReference type="ARBA" id="ARBA00014286"/>
    </source>
</evidence>
<gene>
    <name evidence="3" type="ORF">CANARDRAFT_29823</name>
</gene>
<dbReference type="GO" id="GO:0008081">
    <property type="term" value="F:phosphoric diester hydrolase activity"/>
    <property type="evidence" value="ECO:0007669"/>
    <property type="project" value="InterPro"/>
</dbReference>
<dbReference type="InterPro" id="IPR051236">
    <property type="entry name" value="HAT_RTT109-like"/>
</dbReference>
<dbReference type="InterPro" id="IPR017946">
    <property type="entry name" value="PLC-like_Pdiesterase_TIM-brl"/>
</dbReference>
<dbReference type="EMBL" id="KV453862">
    <property type="protein sequence ID" value="ODV83591.1"/>
    <property type="molecule type" value="Genomic_DNA"/>
</dbReference>
<dbReference type="STRING" id="983967.A0A1E4SVS0"/>
<dbReference type="AlphaFoldDB" id="A0A1E4SVS0"/>
<dbReference type="GO" id="GO:0006629">
    <property type="term" value="P:lipid metabolic process"/>
    <property type="evidence" value="ECO:0007669"/>
    <property type="project" value="InterPro"/>
</dbReference>
<evidence type="ECO:0000313" key="4">
    <source>
        <dbReference type="Proteomes" id="UP000094801"/>
    </source>
</evidence>
<proteinExistence type="inferred from homology"/>
<dbReference type="PANTHER" id="PTHR31571:SF1">
    <property type="entry name" value="ALTERED INHERITANCE OF MITOCHONDRIA PROTEIN 6"/>
    <property type="match status" value="1"/>
</dbReference>
<reference evidence="4" key="1">
    <citation type="submission" date="2016-04" db="EMBL/GenBank/DDBJ databases">
        <title>Comparative genomics of biotechnologically important yeasts.</title>
        <authorList>
            <consortium name="DOE Joint Genome Institute"/>
            <person name="Riley R."/>
            <person name="Haridas S."/>
            <person name="Wolfe K.H."/>
            <person name="Lopes M.R."/>
            <person name="Hittinger C.T."/>
            <person name="Goker M."/>
            <person name="Salamov A."/>
            <person name="Wisecaver J."/>
            <person name="Long T.M."/>
            <person name="Aerts A.L."/>
            <person name="Barry K."/>
            <person name="Choi C."/>
            <person name="Clum A."/>
            <person name="Coughlan A.Y."/>
            <person name="Deshpande S."/>
            <person name="Douglass A.P."/>
            <person name="Hanson S.J."/>
            <person name="Klenk H.-P."/>
            <person name="Labutti K."/>
            <person name="Lapidus A."/>
            <person name="Lindquist E."/>
            <person name="Lipzen A."/>
            <person name="Meier-Kolthoff J.P."/>
            <person name="Ohm R.A."/>
            <person name="Otillar R.P."/>
            <person name="Pangilinan J."/>
            <person name="Peng Y."/>
            <person name="Rokas A."/>
            <person name="Rosa C.A."/>
            <person name="Scheuner C."/>
            <person name="Sibirny A.A."/>
            <person name="Slot J.C."/>
            <person name="Stielow J.B."/>
            <person name="Sun H."/>
            <person name="Kurtzman C.P."/>
            <person name="Blackwell M."/>
            <person name="Grigoriev I.V."/>
            <person name="Jeffries T.W."/>
        </authorList>
    </citation>
    <scope>NUCLEOTIDE SEQUENCE [LARGE SCALE GENOMIC DNA]</scope>
    <source>
        <strain evidence="4">NRRL YB-2248</strain>
    </source>
</reference>
<evidence type="ECO:0000256" key="1">
    <source>
        <dbReference type="ARBA" id="ARBA00008858"/>
    </source>
</evidence>
<organism evidence="3 4">
    <name type="scientific">[Candida] arabinofermentans NRRL YB-2248</name>
    <dbReference type="NCBI Taxonomy" id="983967"/>
    <lineage>
        <taxon>Eukaryota</taxon>
        <taxon>Fungi</taxon>
        <taxon>Dikarya</taxon>
        <taxon>Ascomycota</taxon>
        <taxon>Saccharomycotina</taxon>
        <taxon>Pichiomycetes</taxon>
        <taxon>Pichiales</taxon>
        <taxon>Pichiaceae</taxon>
        <taxon>Ogataea</taxon>
        <taxon>Ogataea/Candida clade</taxon>
    </lineage>
</organism>